<dbReference type="AlphaFoldDB" id="A0A7D7N8E4"/>
<accession>A0A7D7N8E4</accession>
<evidence type="ECO:0000313" key="2">
    <source>
        <dbReference type="Proteomes" id="UP000514752"/>
    </source>
</evidence>
<dbReference type="Proteomes" id="UP000514752">
    <property type="component" value="Chromosome"/>
</dbReference>
<proteinExistence type="predicted"/>
<protein>
    <submittedName>
        <fullName evidence="1">Uncharacterized protein</fullName>
    </submittedName>
</protein>
<sequence>MVAQAYAAIGRNALKDFANEISSFKAEIKNSEYQDEGGGLVSTTIYLGAQRPKIQAAINKAPK</sequence>
<reference evidence="1 2" key="1">
    <citation type="submission" date="2020-07" db="EMBL/GenBank/DDBJ databases">
        <title>Genomic diversity of species in the Neisseriaceae family.</title>
        <authorList>
            <person name="Vincent A.T."/>
            <person name="Bernet E."/>
            <person name="Veyrier F.J."/>
        </authorList>
    </citation>
    <scope>NUCLEOTIDE SEQUENCE [LARGE SCALE GENOMIC DNA]</scope>
    <source>
        <strain evidence="1 2">DSM 22244</strain>
    </source>
</reference>
<dbReference type="RefSeq" id="WP_182122682.1">
    <property type="nucleotide sequence ID" value="NZ_CP059567.1"/>
</dbReference>
<dbReference type="KEGG" id="nsg:H3L94_03545"/>
<gene>
    <name evidence="1" type="ORF">H3L94_03545</name>
</gene>
<evidence type="ECO:0000313" key="1">
    <source>
        <dbReference type="EMBL" id="QMT41121.1"/>
    </source>
</evidence>
<dbReference type="EMBL" id="CP059567">
    <property type="protein sequence ID" value="QMT41121.1"/>
    <property type="molecule type" value="Genomic_DNA"/>
</dbReference>
<name>A0A7D7N8E4_9NEIS</name>
<organism evidence="1 2">
    <name type="scientific">Neisseria shayeganii</name>
    <dbReference type="NCBI Taxonomy" id="607712"/>
    <lineage>
        <taxon>Bacteria</taxon>
        <taxon>Pseudomonadati</taxon>
        <taxon>Pseudomonadota</taxon>
        <taxon>Betaproteobacteria</taxon>
        <taxon>Neisseriales</taxon>
        <taxon>Neisseriaceae</taxon>
        <taxon>Neisseria</taxon>
    </lineage>
</organism>